<evidence type="ECO:0000256" key="1">
    <source>
        <dbReference type="SAM" id="MobiDB-lite"/>
    </source>
</evidence>
<reference evidence="2" key="1">
    <citation type="submission" date="2023-04" db="EMBL/GenBank/DDBJ databases">
        <title>Phytophthora lilii NBRC 32176.</title>
        <authorList>
            <person name="Ichikawa N."/>
            <person name="Sato H."/>
            <person name="Tonouchi N."/>
        </authorList>
    </citation>
    <scope>NUCLEOTIDE SEQUENCE</scope>
    <source>
        <strain evidence="2">NBRC 32176</strain>
    </source>
</reference>
<dbReference type="Proteomes" id="UP001165083">
    <property type="component" value="Unassembled WGS sequence"/>
</dbReference>
<accession>A0A9W6XBW1</accession>
<feature type="region of interest" description="Disordered" evidence="1">
    <location>
        <begin position="95"/>
        <end position="122"/>
    </location>
</feature>
<dbReference type="AlphaFoldDB" id="A0A9W6XBW1"/>
<proteinExistence type="predicted"/>
<keyword evidence="3" id="KW-1185">Reference proteome</keyword>
<protein>
    <submittedName>
        <fullName evidence="2">Unnamed protein product</fullName>
    </submittedName>
</protein>
<evidence type="ECO:0000313" key="3">
    <source>
        <dbReference type="Proteomes" id="UP001165083"/>
    </source>
</evidence>
<feature type="compositionally biased region" description="Polar residues" evidence="1">
    <location>
        <begin position="109"/>
        <end position="122"/>
    </location>
</feature>
<organism evidence="2 3">
    <name type="scientific">Phytophthora lilii</name>
    <dbReference type="NCBI Taxonomy" id="2077276"/>
    <lineage>
        <taxon>Eukaryota</taxon>
        <taxon>Sar</taxon>
        <taxon>Stramenopiles</taxon>
        <taxon>Oomycota</taxon>
        <taxon>Peronosporomycetes</taxon>
        <taxon>Peronosporales</taxon>
        <taxon>Peronosporaceae</taxon>
        <taxon>Phytophthora</taxon>
    </lineage>
</organism>
<sequence>MALDRTANYRSAAERFEVLIPDAICSGQLDIQRIRTDSEFARRSYLNSYACFAIKYTATPGRNKDLFKVPTPGNTDLHSVTQQWNAIVREGVQANTSLPDRSPDRPITIPSTNTYKQSGTISQKGIRRSVTSSWKQIY</sequence>
<evidence type="ECO:0000313" key="2">
    <source>
        <dbReference type="EMBL" id="GMF35399.1"/>
    </source>
</evidence>
<dbReference type="EMBL" id="BSXW01001278">
    <property type="protein sequence ID" value="GMF35399.1"/>
    <property type="molecule type" value="Genomic_DNA"/>
</dbReference>
<comment type="caution">
    <text evidence="2">The sequence shown here is derived from an EMBL/GenBank/DDBJ whole genome shotgun (WGS) entry which is preliminary data.</text>
</comment>
<name>A0A9W6XBW1_9STRA</name>
<gene>
    <name evidence="2" type="ORF">Plil01_001503900</name>
</gene>